<accession>A0A6A4J6H1</accession>
<proteinExistence type="predicted"/>
<comment type="caution">
    <text evidence="1">The sequence shown here is derived from an EMBL/GenBank/DDBJ whole genome shotgun (WGS) entry which is preliminary data.</text>
</comment>
<reference evidence="1" key="1">
    <citation type="journal article" date="2021" name="Mol. Ecol. Resour.">
        <title>Apolygus lucorum genome provides insights into omnivorousness and mesophyll feeding.</title>
        <authorList>
            <person name="Liu Y."/>
            <person name="Liu H."/>
            <person name="Wang H."/>
            <person name="Huang T."/>
            <person name="Liu B."/>
            <person name="Yang B."/>
            <person name="Yin L."/>
            <person name="Li B."/>
            <person name="Zhang Y."/>
            <person name="Zhang S."/>
            <person name="Jiang F."/>
            <person name="Zhang X."/>
            <person name="Ren Y."/>
            <person name="Wang B."/>
            <person name="Wang S."/>
            <person name="Lu Y."/>
            <person name="Wu K."/>
            <person name="Fan W."/>
            <person name="Wang G."/>
        </authorList>
    </citation>
    <scope>NUCLEOTIDE SEQUENCE</scope>
    <source>
        <strain evidence="1">12Hb</strain>
    </source>
</reference>
<name>A0A6A4J6H1_APOLU</name>
<dbReference type="EMBL" id="WIXP02000010">
    <property type="protein sequence ID" value="KAF6204203.1"/>
    <property type="molecule type" value="Genomic_DNA"/>
</dbReference>
<organism evidence="1 2">
    <name type="scientific">Apolygus lucorum</name>
    <name type="common">Small green plant bug</name>
    <name type="synonym">Lygocoris lucorum</name>
    <dbReference type="NCBI Taxonomy" id="248454"/>
    <lineage>
        <taxon>Eukaryota</taxon>
        <taxon>Metazoa</taxon>
        <taxon>Ecdysozoa</taxon>
        <taxon>Arthropoda</taxon>
        <taxon>Hexapoda</taxon>
        <taxon>Insecta</taxon>
        <taxon>Pterygota</taxon>
        <taxon>Neoptera</taxon>
        <taxon>Paraneoptera</taxon>
        <taxon>Hemiptera</taxon>
        <taxon>Heteroptera</taxon>
        <taxon>Panheteroptera</taxon>
        <taxon>Cimicomorpha</taxon>
        <taxon>Miridae</taxon>
        <taxon>Mirini</taxon>
        <taxon>Apolygus</taxon>
    </lineage>
</organism>
<dbReference type="AlphaFoldDB" id="A0A6A4J6H1"/>
<keyword evidence="2" id="KW-1185">Reference proteome</keyword>
<evidence type="ECO:0000313" key="2">
    <source>
        <dbReference type="Proteomes" id="UP000466442"/>
    </source>
</evidence>
<evidence type="ECO:0000313" key="1">
    <source>
        <dbReference type="EMBL" id="KAF6204203.1"/>
    </source>
</evidence>
<sequence>MAIEKLGADRHRWARRGPEGVSLSPRLICPASGSLHLIPTSLLLVTGQRSEGTYHLPTSYHSSRTEDYEFRENNSMQMLQNFGSIEIGLSKVSTYHSE</sequence>
<gene>
    <name evidence="1" type="ORF">GE061_002543</name>
</gene>
<dbReference type="Proteomes" id="UP000466442">
    <property type="component" value="Unassembled WGS sequence"/>
</dbReference>
<protein>
    <submittedName>
        <fullName evidence="1">Uncharacterized protein</fullName>
    </submittedName>
</protein>